<dbReference type="Pfam" id="PF03144">
    <property type="entry name" value="GTP_EFTU_D2"/>
    <property type="match status" value="1"/>
</dbReference>
<dbReference type="PANTHER" id="PTHR43721:SF11">
    <property type="entry name" value="SELENOCYSTEINE-SPECIFIC ELONGATION FACTOR"/>
    <property type="match status" value="1"/>
</dbReference>
<dbReference type="PANTHER" id="PTHR43721">
    <property type="entry name" value="ELONGATION FACTOR TU-RELATED"/>
    <property type="match status" value="1"/>
</dbReference>
<evidence type="ECO:0000313" key="2">
    <source>
        <dbReference type="EMBL" id="QNO43447.1"/>
    </source>
</evidence>
<keyword evidence="2" id="KW-0251">Elongation factor</keyword>
<proteinExistence type="predicted"/>
<dbReference type="InterPro" id="IPR004161">
    <property type="entry name" value="EFTu-like_2"/>
</dbReference>
<dbReference type="InterPro" id="IPR050055">
    <property type="entry name" value="EF-Tu_GTPase"/>
</dbReference>
<feature type="domain" description="Translation elongation factor EFTu-like" evidence="1">
    <location>
        <begin position="187"/>
        <end position="252"/>
    </location>
</feature>
<dbReference type="Gene3D" id="3.40.50.300">
    <property type="entry name" value="P-loop containing nucleotide triphosphate hydrolases"/>
    <property type="match status" value="1"/>
</dbReference>
<name>A0A7G9Y613_9EURY</name>
<dbReference type="EMBL" id="MT630824">
    <property type="protein sequence ID" value="QNO43447.1"/>
    <property type="molecule type" value="Genomic_DNA"/>
</dbReference>
<evidence type="ECO:0000259" key="1">
    <source>
        <dbReference type="Pfam" id="PF03144"/>
    </source>
</evidence>
<dbReference type="SUPFAM" id="SSF50447">
    <property type="entry name" value="Translation proteins"/>
    <property type="match status" value="1"/>
</dbReference>
<dbReference type="InterPro" id="IPR027417">
    <property type="entry name" value="P-loop_NTPase"/>
</dbReference>
<accession>A0A7G9Y613</accession>
<keyword evidence="2" id="KW-0648">Protein biosynthesis</keyword>
<dbReference type="CDD" id="cd03696">
    <property type="entry name" value="SelB_II"/>
    <property type="match status" value="1"/>
</dbReference>
<reference evidence="2" key="1">
    <citation type="submission" date="2020-06" db="EMBL/GenBank/DDBJ databases">
        <title>Unique genomic features of the anaerobic methanotrophic archaea.</title>
        <authorList>
            <person name="Chadwick G.L."/>
            <person name="Skennerton C.T."/>
            <person name="Laso-Perez R."/>
            <person name="Leu A.O."/>
            <person name="Speth D.R."/>
            <person name="Yu H."/>
            <person name="Morgan-Lang C."/>
            <person name="Hatzenpichler R."/>
            <person name="Goudeau D."/>
            <person name="Malmstrom R."/>
            <person name="Brazelton W.J."/>
            <person name="Woyke T."/>
            <person name="Hallam S.J."/>
            <person name="Tyson G.W."/>
            <person name="Wegener G."/>
            <person name="Boetius A."/>
            <person name="Orphan V."/>
        </authorList>
    </citation>
    <scope>NUCLEOTIDE SEQUENCE</scope>
</reference>
<dbReference type="CDD" id="cd04094">
    <property type="entry name" value="eSelB_III"/>
    <property type="match status" value="1"/>
</dbReference>
<protein>
    <submittedName>
        <fullName evidence="2">Elongation factor Tu</fullName>
    </submittedName>
</protein>
<dbReference type="GO" id="GO:0005525">
    <property type="term" value="F:GTP binding"/>
    <property type="evidence" value="ECO:0007669"/>
    <property type="project" value="InterPro"/>
</dbReference>
<dbReference type="Gene3D" id="2.40.30.10">
    <property type="entry name" value="Translation factors"/>
    <property type="match status" value="2"/>
</dbReference>
<dbReference type="GO" id="GO:0003746">
    <property type="term" value="F:translation elongation factor activity"/>
    <property type="evidence" value="ECO:0007669"/>
    <property type="project" value="UniProtKB-KW"/>
</dbReference>
<organism evidence="2">
    <name type="scientific">Candidatus Methanogaster sp. ANME-2c ERB4</name>
    <dbReference type="NCBI Taxonomy" id="2759911"/>
    <lineage>
        <taxon>Archaea</taxon>
        <taxon>Methanobacteriati</taxon>
        <taxon>Methanobacteriota</taxon>
        <taxon>Stenosarchaea group</taxon>
        <taxon>Methanomicrobia</taxon>
        <taxon>Methanosarcinales</taxon>
        <taxon>ANME-2 cluster</taxon>
        <taxon>Candidatus Methanogasteraceae</taxon>
        <taxon>Candidatus Methanogaster</taxon>
    </lineage>
</organism>
<dbReference type="InterPro" id="IPR009000">
    <property type="entry name" value="Transl_B-barrel_sf"/>
</dbReference>
<dbReference type="SUPFAM" id="SSF52540">
    <property type="entry name" value="P-loop containing nucleoside triphosphate hydrolases"/>
    <property type="match status" value="1"/>
</dbReference>
<dbReference type="AlphaFoldDB" id="A0A7G9Y613"/>
<sequence length="352" mass="37550">MRTNMTKIAIIGGEQSGRTTLASKLGKKGNVSDVTIYDFAKSGTILTITDATGYPKSVKPLLTAIDLSDIVLLAVPPEGPDAYTGECIVLLDLLNYKHGIIVLTKSDISYPYALEELEKKIRTIGAGTVIEDWGCAIVSAETFEGMEELKEIISSVGAVVDNENSELNALPPRVAVDHVFNVTGIGCVILGVVKQGTIHAKDKMLMMPAEKPVEIRSIQLHDVDAKSAAAGARVGLALKHIQPKDVERGDMISEEGKEIVSTGVTLNTTLSKFTKQIAVGDVLHLFAGLQSAPARIEKIVINGAGADSALPGSACTLTLTGSKKIAYAESDRFILTNLDEKQRFVGYGFIVR</sequence>
<dbReference type="GO" id="GO:0001514">
    <property type="term" value="P:selenocysteine incorporation"/>
    <property type="evidence" value="ECO:0007669"/>
    <property type="project" value="TreeGrafter"/>
</dbReference>
<gene>
    <name evidence="2" type="primary">tuf</name>
    <name evidence="2" type="ORF">PNPIFLLP_00009</name>
</gene>